<dbReference type="PANTHER" id="PTHR10963:SF24">
    <property type="entry name" value="GLYCOSIDASE C21B10.07-RELATED"/>
    <property type="match status" value="1"/>
</dbReference>
<dbReference type="PROSITE" id="PS51762">
    <property type="entry name" value="GH16_2"/>
    <property type="match status" value="1"/>
</dbReference>
<feature type="domain" description="GH16" evidence="2">
    <location>
        <begin position="50"/>
        <end position="329"/>
    </location>
</feature>
<evidence type="ECO:0000313" key="4">
    <source>
        <dbReference type="Proteomes" id="UP000815677"/>
    </source>
</evidence>
<evidence type="ECO:0000256" key="1">
    <source>
        <dbReference type="SAM" id="SignalP"/>
    </source>
</evidence>
<dbReference type="InterPro" id="IPR050546">
    <property type="entry name" value="Glycosyl_Hydrlase_16"/>
</dbReference>
<dbReference type="Pfam" id="PF26113">
    <property type="entry name" value="GH16_XgeA"/>
    <property type="match status" value="1"/>
</dbReference>
<keyword evidence="4" id="KW-1185">Reference proteome</keyword>
<dbReference type="InterPro" id="IPR000757">
    <property type="entry name" value="Beta-glucanase-like"/>
</dbReference>
<dbReference type="Gene3D" id="2.60.120.200">
    <property type="match status" value="1"/>
</dbReference>
<feature type="chain" id="PRO_5045511556" description="GH16 domain-containing protein" evidence="1">
    <location>
        <begin position="19"/>
        <end position="329"/>
    </location>
</feature>
<evidence type="ECO:0000259" key="2">
    <source>
        <dbReference type="PROSITE" id="PS51762"/>
    </source>
</evidence>
<accession>A0ABQ0L889</accession>
<dbReference type="SUPFAM" id="SSF49899">
    <property type="entry name" value="Concanavalin A-like lectins/glucanases"/>
    <property type="match status" value="1"/>
</dbReference>
<evidence type="ECO:0000313" key="3">
    <source>
        <dbReference type="EMBL" id="GAT47268.1"/>
    </source>
</evidence>
<gene>
    <name evidence="3" type="ORF">MCHLO_04733</name>
</gene>
<sequence>MPALSALLLLALPLGVLSAPHIVPPHHRRESVQSRSTYTLKDHYRGNDFLDWDFFSGPDPTHGTVNYLTKSEAVSKGLAYVQSDNTTILAVDSKSKLSSGQNRDSVRISSPKSYTTGLFIADFWTMPHGPTTWPAYWTVGPNWPNDGEIDIIEGVGDSTTNQMTLHTSSGCSLDTNTKILAAFTGEHTSSTTCASSGSDNNGCGITDSGSNAYGHEFNIIAGGVMAHVVDSSGISIWRFPRNSIPEDITSGNPDPSSWGKPAALFSSATCNIGNHFKDHVLTINTALCGDWAGNAFPGGPSACASAVEDPSNYQTAKWEINYISVYESS</sequence>
<dbReference type="InterPro" id="IPR013320">
    <property type="entry name" value="ConA-like_dom_sf"/>
</dbReference>
<name>A0ABQ0L889_MYCCL</name>
<dbReference type="Proteomes" id="UP000815677">
    <property type="component" value="Unassembled WGS sequence"/>
</dbReference>
<protein>
    <recommendedName>
        <fullName evidence="2">GH16 domain-containing protein</fullName>
    </recommendedName>
</protein>
<proteinExistence type="predicted"/>
<reference evidence="3" key="1">
    <citation type="submission" date="2014-09" db="EMBL/GenBank/DDBJ databases">
        <title>Genome sequence of the luminous mushroom Mycena chlorophos for searching fungal bioluminescence genes.</title>
        <authorList>
            <person name="Tanaka Y."/>
            <person name="Kasuga D."/>
            <person name="Oba Y."/>
            <person name="Hase S."/>
            <person name="Sato K."/>
            <person name="Oba Y."/>
            <person name="Sakakibara Y."/>
        </authorList>
    </citation>
    <scope>NUCLEOTIDE SEQUENCE</scope>
</reference>
<keyword evidence="1" id="KW-0732">Signal</keyword>
<organism evidence="3 4">
    <name type="scientific">Mycena chlorophos</name>
    <name type="common">Agaric fungus</name>
    <name type="synonym">Agaricus chlorophos</name>
    <dbReference type="NCBI Taxonomy" id="658473"/>
    <lineage>
        <taxon>Eukaryota</taxon>
        <taxon>Fungi</taxon>
        <taxon>Dikarya</taxon>
        <taxon>Basidiomycota</taxon>
        <taxon>Agaricomycotina</taxon>
        <taxon>Agaricomycetes</taxon>
        <taxon>Agaricomycetidae</taxon>
        <taxon>Agaricales</taxon>
        <taxon>Marasmiineae</taxon>
        <taxon>Mycenaceae</taxon>
        <taxon>Mycena</taxon>
    </lineage>
</organism>
<feature type="signal peptide" evidence="1">
    <location>
        <begin position="1"/>
        <end position="18"/>
    </location>
</feature>
<dbReference type="CDD" id="cd02181">
    <property type="entry name" value="GH16_fungal_Lam16A_glucanase"/>
    <property type="match status" value="1"/>
</dbReference>
<dbReference type="EMBL" id="DF843281">
    <property type="protein sequence ID" value="GAT47268.1"/>
    <property type="molecule type" value="Genomic_DNA"/>
</dbReference>
<dbReference type="PANTHER" id="PTHR10963">
    <property type="entry name" value="GLYCOSYL HYDROLASE-RELATED"/>
    <property type="match status" value="1"/>
</dbReference>